<evidence type="ECO:0000313" key="3">
    <source>
        <dbReference type="Proteomes" id="UP000285610"/>
    </source>
</evidence>
<accession>A0A415S179</accession>
<dbReference type="AlphaFoldDB" id="A0A415S179"/>
<reference evidence="2 3" key="1">
    <citation type="submission" date="2018-08" db="EMBL/GenBank/DDBJ databases">
        <title>A genome reference for cultivated species of the human gut microbiota.</title>
        <authorList>
            <person name="Zou Y."/>
            <person name="Xue W."/>
            <person name="Luo G."/>
        </authorList>
    </citation>
    <scope>NUCLEOTIDE SEQUENCE [LARGE SCALE GENOMIC DNA]</scope>
    <source>
        <strain evidence="2 3">AF33-12</strain>
    </source>
</reference>
<reference evidence="1" key="2">
    <citation type="submission" date="2023-01" db="EMBL/GenBank/DDBJ databases">
        <title>Human gut microbiome strain richness.</title>
        <authorList>
            <person name="Chen-Liaw A."/>
        </authorList>
    </citation>
    <scope>NUCLEOTIDE SEQUENCE</scope>
    <source>
        <strain evidence="1">RTP21484st1_H11_RTP21484_190118</strain>
    </source>
</reference>
<name>A0A415S179_MEDGN</name>
<sequence>MYFAVEAGSLICLYHNEGRRRTETNLRTVLTDTEEAMRDRACQILGKLDAISATDFAAQRFHVTDEEPKQAETPGVGGHLPLHPAFFLVVRSIQLLCVNRALWKPCMDHAS</sequence>
<comment type="caution">
    <text evidence="2">The sequence shown here is derived from an EMBL/GenBank/DDBJ whole genome shotgun (WGS) entry which is preliminary data.</text>
</comment>
<evidence type="ECO:0000313" key="1">
    <source>
        <dbReference type="EMBL" id="MDB8688423.1"/>
    </source>
</evidence>
<gene>
    <name evidence="2" type="ORF">DWZ50_18705</name>
    <name evidence="1" type="ORF">PNW85_17515</name>
</gene>
<evidence type="ECO:0000313" key="2">
    <source>
        <dbReference type="EMBL" id="RHM68750.1"/>
    </source>
</evidence>
<dbReference type="InterPro" id="IPR025468">
    <property type="entry name" value="TTRAP"/>
</dbReference>
<dbReference type="InterPro" id="IPR041965">
    <property type="entry name" value="TTRAP_sf"/>
</dbReference>
<dbReference type="Gene3D" id="1.10.10.1850">
    <property type="entry name" value="Sporulation protein-like"/>
    <property type="match status" value="1"/>
</dbReference>
<dbReference type="RefSeq" id="WP_118445401.1">
    <property type="nucleotide sequence ID" value="NZ_JAQMLA010000083.1"/>
</dbReference>
<dbReference type="EMBL" id="QRQE01000079">
    <property type="protein sequence ID" value="RHM68750.1"/>
    <property type="molecule type" value="Genomic_DNA"/>
</dbReference>
<proteinExistence type="predicted"/>
<protein>
    <submittedName>
        <fullName evidence="1">Transposon-transfer assisting family protein</fullName>
    </submittedName>
</protein>
<dbReference type="Proteomes" id="UP000285610">
    <property type="component" value="Unassembled WGS sequence"/>
</dbReference>
<dbReference type="Pfam" id="PF14203">
    <property type="entry name" value="TTRAP"/>
    <property type="match status" value="1"/>
</dbReference>
<dbReference type="EMBL" id="JAQMLA010000083">
    <property type="protein sequence ID" value="MDB8688423.1"/>
    <property type="molecule type" value="Genomic_DNA"/>
</dbReference>
<dbReference type="Proteomes" id="UP001212160">
    <property type="component" value="Unassembled WGS sequence"/>
</dbReference>
<organism evidence="2 3">
    <name type="scientific">Mediterraneibacter gnavus</name>
    <name type="common">Ruminococcus gnavus</name>
    <dbReference type="NCBI Taxonomy" id="33038"/>
    <lineage>
        <taxon>Bacteria</taxon>
        <taxon>Bacillati</taxon>
        <taxon>Bacillota</taxon>
        <taxon>Clostridia</taxon>
        <taxon>Lachnospirales</taxon>
        <taxon>Lachnospiraceae</taxon>
        <taxon>Mediterraneibacter</taxon>
    </lineage>
</organism>